<name>A0A178MI42_9CHLR</name>
<comment type="caution">
    <text evidence="10">Lacks conserved residue(s) required for the propagation of feature annotation.</text>
</comment>
<comment type="similarity">
    <text evidence="2 10">Belongs to the binding-protein-dependent transport system permease family. CysTW subfamily.</text>
</comment>
<dbReference type="EMBL" id="LWQS01000034">
    <property type="protein sequence ID" value="OAN47798.1"/>
    <property type="molecule type" value="Genomic_DNA"/>
</dbReference>
<evidence type="ECO:0000256" key="6">
    <source>
        <dbReference type="ARBA" id="ARBA00022692"/>
    </source>
</evidence>
<evidence type="ECO:0000259" key="11">
    <source>
        <dbReference type="PROSITE" id="PS50928"/>
    </source>
</evidence>
<protein>
    <recommendedName>
        <fullName evidence="10">Molybdenum transport system permease</fullName>
    </recommendedName>
</protein>
<evidence type="ECO:0000256" key="7">
    <source>
        <dbReference type="ARBA" id="ARBA00022989"/>
    </source>
</evidence>
<evidence type="ECO:0000256" key="8">
    <source>
        <dbReference type="ARBA" id="ARBA00023136"/>
    </source>
</evidence>
<keyword evidence="4 10" id="KW-1003">Cell membrane</keyword>
<feature type="transmembrane region" description="Helical" evidence="9">
    <location>
        <begin position="6"/>
        <end position="32"/>
    </location>
</feature>
<evidence type="ECO:0000256" key="1">
    <source>
        <dbReference type="ARBA" id="ARBA00004651"/>
    </source>
</evidence>
<evidence type="ECO:0000256" key="4">
    <source>
        <dbReference type="ARBA" id="ARBA00022475"/>
    </source>
</evidence>
<dbReference type="Pfam" id="PF00528">
    <property type="entry name" value="BPD_transp_1"/>
    <property type="match status" value="1"/>
</dbReference>
<dbReference type="InterPro" id="IPR011867">
    <property type="entry name" value="ModB_ABC"/>
</dbReference>
<keyword evidence="13" id="KW-1185">Reference proteome</keyword>
<comment type="function">
    <text evidence="10">Part of the binding-protein-dependent transport system for molybdenum; probably responsible for the translocation of the substrate across the membrane.</text>
</comment>
<dbReference type="OrthoDB" id="9795403at2"/>
<proteinExistence type="inferred from homology"/>
<feature type="transmembrane region" description="Helical" evidence="9">
    <location>
        <begin position="188"/>
        <end position="206"/>
    </location>
</feature>
<feature type="transmembrane region" description="Helical" evidence="9">
    <location>
        <begin position="44"/>
        <end position="65"/>
    </location>
</feature>
<dbReference type="GO" id="GO:0005886">
    <property type="term" value="C:plasma membrane"/>
    <property type="evidence" value="ECO:0007669"/>
    <property type="project" value="UniProtKB-SubCell"/>
</dbReference>
<dbReference type="NCBIfam" id="TIGR02141">
    <property type="entry name" value="modB_ABC"/>
    <property type="match status" value="1"/>
</dbReference>
<feature type="domain" description="ABC transmembrane type-1" evidence="11">
    <location>
        <begin position="6"/>
        <end position="204"/>
    </location>
</feature>
<dbReference type="PANTHER" id="PTHR30183">
    <property type="entry name" value="MOLYBDENUM TRANSPORT SYSTEM PERMEASE PROTEIN MODB"/>
    <property type="match status" value="1"/>
</dbReference>
<dbReference type="PANTHER" id="PTHR30183:SF3">
    <property type="entry name" value="MOLYBDENUM TRANSPORT SYSTEM PERMEASE PROTEIN MODB"/>
    <property type="match status" value="1"/>
</dbReference>
<keyword evidence="3 9" id="KW-0813">Transport</keyword>
<dbReference type="InterPro" id="IPR035906">
    <property type="entry name" value="MetI-like_sf"/>
</dbReference>
<dbReference type="Gene3D" id="1.10.3720.10">
    <property type="entry name" value="MetI-like"/>
    <property type="match status" value="1"/>
</dbReference>
<evidence type="ECO:0000256" key="10">
    <source>
        <dbReference type="RuleBase" id="RU365097"/>
    </source>
</evidence>
<keyword evidence="5 10" id="KW-0500">Molybdenum</keyword>
<comment type="subcellular location">
    <subcellularLocation>
        <location evidence="1 9">Cell membrane</location>
        <topology evidence="1 9">Multi-pass membrane protein</topology>
    </subcellularLocation>
</comment>
<organism evidence="12 13">
    <name type="scientific">Chloroflexus islandicus</name>
    <dbReference type="NCBI Taxonomy" id="1707952"/>
    <lineage>
        <taxon>Bacteria</taxon>
        <taxon>Bacillati</taxon>
        <taxon>Chloroflexota</taxon>
        <taxon>Chloroflexia</taxon>
        <taxon>Chloroflexales</taxon>
        <taxon>Chloroflexineae</taxon>
        <taxon>Chloroflexaceae</taxon>
        <taxon>Chloroflexus</taxon>
    </lineage>
</organism>
<dbReference type="CDD" id="cd06261">
    <property type="entry name" value="TM_PBP2"/>
    <property type="match status" value="1"/>
</dbReference>
<sequence>MNWPALWLSLQVTVLATFFIVVIGLPIALFLARTAFPGRIVVETLLMLPLILPPSVIGYYLLLALGRGSPLVEWFQIRILFSWPAAVVAAVVVGLPLMIQSSKAALANVDPRLEQAARTLGAGELRIIVRITLPLARRGIVAGIVLGGARALGEFGATLMVTGNIPGRTQTLPIAIYDAVQAQRYADANLMVLVMTAVAFVGLWWVRQLERPRPAPAATQITRQEETDATALVR</sequence>
<gene>
    <name evidence="12" type="ORF">A6A03_09175</name>
</gene>
<evidence type="ECO:0000256" key="9">
    <source>
        <dbReference type="RuleBase" id="RU363032"/>
    </source>
</evidence>
<dbReference type="RefSeq" id="WP_066783415.1">
    <property type="nucleotide sequence ID" value="NZ_LWQS01000034.1"/>
</dbReference>
<reference evidence="12 13" key="1">
    <citation type="submission" date="2016-04" db="EMBL/GenBank/DDBJ databases">
        <title>Chloroflexus islandicus sp. nov., a thermophilic filamentous anoxygenic phototrophic bacterium from geyser Strokkur (Iceland).</title>
        <authorList>
            <person name="Gaisin V.A."/>
            <person name="Kalashnikov A.M."/>
            <person name="Sukhacheva M.V."/>
            <person name="Grouzdev D.S."/>
            <person name="Ivanov T.M."/>
            <person name="Kuznetsov B."/>
            <person name="Gorlenko V.M."/>
        </authorList>
    </citation>
    <scope>NUCLEOTIDE SEQUENCE [LARGE SCALE GENOMIC DNA]</scope>
    <source>
        <strain evidence="13">isl-2</strain>
    </source>
</reference>
<keyword evidence="8 9" id="KW-0472">Membrane</keyword>
<evidence type="ECO:0000313" key="12">
    <source>
        <dbReference type="EMBL" id="OAN47798.1"/>
    </source>
</evidence>
<accession>A0A178MI42</accession>
<dbReference type="PROSITE" id="PS50928">
    <property type="entry name" value="ABC_TM1"/>
    <property type="match status" value="1"/>
</dbReference>
<dbReference type="STRING" id="1707952.A6A03_09175"/>
<dbReference type="Proteomes" id="UP000078287">
    <property type="component" value="Unassembled WGS sequence"/>
</dbReference>
<dbReference type="InterPro" id="IPR000515">
    <property type="entry name" value="MetI-like"/>
</dbReference>
<evidence type="ECO:0000256" key="5">
    <source>
        <dbReference type="ARBA" id="ARBA00022505"/>
    </source>
</evidence>
<dbReference type="AlphaFoldDB" id="A0A178MI42"/>
<dbReference type="GO" id="GO:0015098">
    <property type="term" value="F:molybdate ion transmembrane transporter activity"/>
    <property type="evidence" value="ECO:0007669"/>
    <property type="project" value="UniProtKB-UniRule"/>
</dbReference>
<comment type="caution">
    <text evidence="12">The sequence shown here is derived from an EMBL/GenBank/DDBJ whole genome shotgun (WGS) entry which is preliminary data.</text>
</comment>
<evidence type="ECO:0000256" key="2">
    <source>
        <dbReference type="ARBA" id="ARBA00007069"/>
    </source>
</evidence>
<dbReference type="SUPFAM" id="SSF161098">
    <property type="entry name" value="MetI-like"/>
    <property type="match status" value="1"/>
</dbReference>
<keyword evidence="7 9" id="KW-1133">Transmembrane helix</keyword>
<keyword evidence="6 9" id="KW-0812">Transmembrane</keyword>
<feature type="transmembrane region" description="Helical" evidence="9">
    <location>
        <begin position="77"/>
        <end position="99"/>
    </location>
</feature>
<evidence type="ECO:0000313" key="13">
    <source>
        <dbReference type="Proteomes" id="UP000078287"/>
    </source>
</evidence>
<evidence type="ECO:0000256" key="3">
    <source>
        <dbReference type="ARBA" id="ARBA00022448"/>
    </source>
</evidence>